<dbReference type="PROSITE" id="PS50932">
    <property type="entry name" value="HTH_LACI_2"/>
    <property type="match status" value="1"/>
</dbReference>
<evidence type="ECO:0000256" key="1">
    <source>
        <dbReference type="ARBA" id="ARBA00022491"/>
    </source>
</evidence>
<keyword evidence="4" id="KW-0804">Transcription</keyword>
<dbReference type="GO" id="GO:0003700">
    <property type="term" value="F:DNA-binding transcription factor activity"/>
    <property type="evidence" value="ECO:0007669"/>
    <property type="project" value="TreeGrafter"/>
</dbReference>
<dbReference type="PANTHER" id="PTHR30146">
    <property type="entry name" value="LACI-RELATED TRANSCRIPTIONAL REPRESSOR"/>
    <property type="match status" value="1"/>
</dbReference>
<feature type="compositionally biased region" description="Basic and acidic residues" evidence="5">
    <location>
        <begin position="195"/>
        <end position="207"/>
    </location>
</feature>
<sequence length="333" mass="35609">MPPRPRQADIAKLAGVSQATVSVVLGGNRSNLRMAESTRTRVLAAAEELGYVPDPVATRLASRRNNILGVYTFTPTFPTDIADSYHPILTGVEEQAAALGQDLLLFTGAAGRAHDSRELRRTRIADGCLFFGRHVPVDAVAPLVAEGFPLVHIGRRDELEGGIPHVGADYVTASAAVVEHLRSLGHTNIRYVREHDDAPSSTDRERGAGLTQVTRTDGGDLTADTVRSWIAGGTTALVVEETDTCAAYLAVRRAIRDAGLRVPDDLSLAVLGRPPDDEAVTGFEVPRHEMGRAAVRLLVDLVTRATTPDSPQARRLLACAPVQGASTDRRKGP</sequence>
<dbReference type="Proteomes" id="UP000218505">
    <property type="component" value="Chromosome"/>
</dbReference>
<keyword evidence="1" id="KW-0678">Repressor</keyword>
<dbReference type="PANTHER" id="PTHR30146:SF148">
    <property type="entry name" value="HTH-TYPE TRANSCRIPTIONAL REPRESSOR PURR-RELATED"/>
    <property type="match status" value="1"/>
</dbReference>
<keyword evidence="3" id="KW-0238">DNA-binding</keyword>
<dbReference type="Gene3D" id="3.40.50.2300">
    <property type="match status" value="2"/>
</dbReference>
<name>A0A290Z745_9PSEU</name>
<dbReference type="AlphaFoldDB" id="A0A290Z745"/>
<dbReference type="Pfam" id="PF13377">
    <property type="entry name" value="Peripla_BP_3"/>
    <property type="match status" value="1"/>
</dbReference>
<dbReference type="InterPro" id="IPR010982">
    <property type="entry name" value="Lambda_DNA-bd_dom_sf"/>
</dbReference>
<feature type="domain" description="HTH lacI-type" evidence="6">
    <location>
        <begin position="5"/>
        <end position="62"/>
    </location>
</feature>
<dbReference type="KEGG" id="apre:CNX65_17150"/>
<evidence type="ECO:0000256" key="5">
    <source>
        <dbReference type="SAM" id="MobiDB-lite"/>
    </source>
</evidence>
<dbReference type="SUPFAM" id="SSF47413">
    <property type="entry name" value="lambda repressor-like DNA-binding domains"/>
    <property type="match status" value="1"/>
</dbReference>
<proteinExistence type="predicted"/>
<evidence type="ECO:0000313" key="7">
    <source>
        <dbReference type="EMBL" id="ATE54792.1"/>
    </source>
</evidence>
<dbReference type="CDD" id="cd01392">
    <property type="entry name" value="HTH_LacI"/>
    <property type="match status" value="1"/>
</dbReference>
<evidence type="ECO:0000256" key="2">
    <source>
        <dbReference type="ARBA" id="ARBA00023015"/>
    </source>
</evidence>
<dbReference type="SMART" id="SM00354">
    <property type="entry name" value="HTH_LACI"/>
    <property type="match status" value="1"/>
</dbReference>
<feature type="region of interest" description="Disordered" evidence="5">
    <location>
        <begin position="195"/>
        <end position="217"/>
    </location>
</feature>
<keyword evidence="2" id="KW-0805">Transcription regulation</keyword>
<dbReference type="EMBL" id="CP023445">
    <property type="protein sequence ID" value="ATE54792.1"/>
    <property type="molecule type" value="Genomic_DNA"/>
</dbReference>
<organism evidence="7 8">
    <name type="scientific">Actinosynnema pretiosum</name>
    <dbReference type="NCBI Taxonomy" id="42197"/>
    <lineage>
        <taxon>Bacteria</taxon>
        <taxon>Bacillati</taxon>
        <taxon>Actinomycetota</taxon>
        <taxon>Actinomycetes</taxon>
        <taxon>Pseudonocardiales</taxon>
        <taxon>Pseudonocardiaceae</taxon>
        <taxon>Actinosynnema</taxon>
    </lineage>
</organism>
<gene>
    <name evidence="7" type="ORF">CNX65_17150</name>
</gene>
<reference evidence="7" key="1">
    <citation type="submission" date="2017-09" db="EMBL/GenBank/DDBJ databases">
        <title>Complete Genome Sequence of ansamitocin-producing Bacterium Actinosynnema pretiosum X47.</title>
        <authorList>
            <person name="Cao G."/>
            <person name="Zong G."/>
            <person name="Zhong C."/>
            <person name="Fu J."/>
        </authorList>
    </citation>
    <scope>NUCLEOTIDE SEQUENCE [LARGE SCALE GENOMIC DNA]</scope>
    <source>
        <strain evidence="7">X47</strain>
    </source>
</reference>
<dbReference type="Gene3D" id="1.10.260.40">
    <property type="entry name" value="lambda repressor-like DNA-binding domains"/>
    <property type="match status" value="1"/>
</dbReference>
<dbReference type="InterPro" id="IPR046335">
    <property type="entry name" value="LacI/GalR-like_sensor"/>
</dbReference>
<dbReference type="InterPro" id="IPR028082">
    <property type="entry name" value="Peripla_BP_I"/>
</dbReference>
<dbReference type="GO" id="GO:0000976">
    <property type="term" value="F:transcription cis-regulatory region binding"/>
    <property type="evidence" value="ECO:0007669"/>
    <property type="project" value="TreeGrafter"/>
</dbReference>
<keyword evidence="8" id="KW-1185">Reference proteome</keyword>
<accession>A0A290Z745</accession>
<protein>
    <submittedName>
        <fullName evidence="7">LacI family transcriptional regulator</fullName>
    </submittedName>
</protein>
<dbReference type="Pfam" id="PF00356">
    <property type="entry name" value="LacI"/>
    <property type="match status" value="1"/>
</dbReference>
<dbReference type="SUPFAM" id="SSF53822">
    <property type="entry name" value="Periplasmic binding protein-like I"/>
    <property type="match status" value="1"/>
</dbReference>
<evidence type="ECO:0000259" key="6">
    <source>
        <dbReference type="PROSITE" id="PS50932"/>
    </source>
</evidence>
<evidence type="ECO:0000256" key="3">
    <source>
        <dbReference type="ARBA" id="ARBA00023125"/>
    </source>
</evidence>
<dbReference type="CDD" id="cd06267">
    <property type="entry name" value="PBP1_LacI_sugar_binding-like"/>
    <property type="match status" value="1"/>
</dbReference>
<dbReference type="RefSeq" id="WP_096494286.1">
    <property type="nucleotide sequence ID" value="NZ_CP023445.1"/>
</dbReference>
<evidence type="ECO:0000313" key="8">
    <source>
        <dbReference type="Proteomes" id="UP000218505"/>
    </source>
</evidence>
<evidence type="ECO:0000256" key="4">
    <source>
        <dbReference type="ARBA" id="ARBA00023163"/>
    </source>
</evidence>
<dbReference type="InterPro" id="IPR000843">
    <property type="entry name" value="HTH_LacI"/>
</dbReference>